<protein>
    <submittedName>
        <fullName evidence="1">Uncharacterized protein</fullName>
    </submittedName>
</protein>
<reference evidence="1 2" key="1">
    <citation type="submission" date="2008-07" db="EMBL/GenBank/DDBJ databases">
        <authorList>
            <person name="El-Sayed N."/>
            <person name="Caler E."/>
            <person name="Inman J."/>
            <person name="Amedeo P."/>
            <person name="Hass B."/>
            <person name="Wortman J."/>
        </authorList>
    </citation>
    <scope>NUCLEOTIDE SEQUENCE [LARGE SCALE GENOMIC DNA]</scope>
    <source>
        <strain evidence="2">ATCC 50983 / TXsc</strain>
    </source>
</reference>
<feature type="non-terminal residue" evidence="1">
    <location>
        <position position="121"/>
    </location>
</feature>
<gene>
    <name evidence="1" type="ORF">Pmar_PMAR026112</name>
</gene>
<dbReference type="EMBL" id="GG681882">
    <property type="protein sequence ID" value="EER04067.1"/>
    <property type="molecule type" value="Genomic_DNA"/>
</dbReference>
<organism evidence="2">
    <name type="scientific">Perkinsus marinus (strain ATCC 50983 / TXsc)</name>
    <dbReference type="NCBI Taxonomy" id="423536"/>
    <lineage>
        <taxon>Eukaryota</taxon>
        <taxon>Sar</taxon>
        <taxon>Alveolata</taxon>
        <taxon>Perkinsozoa</taxon>
        <taxon>Perkinsea</taxon>
        <taxon>Perkinsida</taxon>
        <taxon>Perkinsidae</taxon>
        <taxon>Perkinsus</taxon>
    </lineage>
</organism>
<dbReference type="GeneID" id="9045153"/>
<dbReference type="RefSeq" id="XP_002772251.1">
    <property type="nucleotide sequence ID" value="XM_002772205.1"/>
</dbReference>
<sequence>MAARYLASYAAGAEEHIRTRLRATGPTSTEVVIGNLENIKLSGGRAQKKRSEKEIQGRILSLPEAIFYIMRLRYVVTSAAFVHVRTDPSDERPVVKLNKNRVEARDHATGFHIPQVDVRRD</sequence>
<dbReference type="InParanoid" id="C5LGT0"/>
<accession>C5LGT0</accession>
<dbReference type="Proteomes" id="UP000007800">
    <property type="component" value="Unassembled WGS sequence"/>
</dbReference>
<dbReference type="AlphaFoldDB" id="C5LGT0"/>
<evidence type="ECO:0000313" key="1">
    <source>
        <dbReference type="EMBL" id="EER04067.1"/>
    </source>
</evidence>
<evidence type="ECO:0000313" key="2">
    <source>
        <dbReference type="Proteomes" id="UP000007800"/>
    </source>
</evidence>
<proteinExistence type="predicted"/>
<dbReference type="OrthoDB" id="10635063at2759"/>
<keyword evidence="2" id="KW-1185">Reference proteome</keyword>
<name>C5LGT0_PERM5</name>